<evidence type="ECO:0000256" key="6">
    <source>
        <dbReference type="SAM" id="Phobius"/>
    </source>
</evidence>
<feature type="compositionally biased region" description="Basic residues" evidence="5">
    <location>
        <begin position="117"/>
        <end position="127"/>
    </location>
</feature>
<feature type="transmembrane region" description="Helical" evidence="6">
    <location>
        <begin position="253"/>
        <end position="274"/>
    </location>
</feature>
<keyword evidence="3" id="KW-0560">Oxidoreductase</keyword>
<proteinExistence type="inferred from homology"/>
<dbReference type="AlphaFoldDB" id="A0AAX4P0U5"/>
<evidence type="ECO:0000256" key="3">
    <source>
        <dbReference type="ARBA" id="ARBA00023002"/>
    </source>
</evidence>
<gene>
    <name evidence="8" type="ORF">HKI87_02g13410</name>
</gene>
<feature type="region of interest" description="Disordered" evidence="5">
    <location>
        <begin position="56"/>
        <end position="135"/>
    </location>
</feature>
<feature type="transmembrane region" description="Helical" evidence="6">
    <location>
        <begin position="230"/>
        <end position="247"/>
    </location>
</feature>
<dbReference type="InterPro" id="IPR045019">
    <property type="entry name" value="BETA-OHASE-like"/>
</dbReference>
<reference evidence="8 9" key="1">
    <citation type="submission" date="2024-03" db="EMBL/GenBank/DDBJ databases">
        <title>Complete genome sequence of the green alga Chloropicon roscoffensis RCC1871.</title>
        <authorList>
            <person name="Lemieux C."/>
            <person name="Pombert J.-F."/>
            <person name="Otis C."/>
            <person name="Turmel M."/>
        </authorList>
    </citation>
    <scope>NUCLEOTIDE SEQUENCE [LARGE SCALE GENOMIC DNA]</scope>
    <source>
        <strain evidence="8 9">RCC1871</strain>
    </source>
</reference>
<protein>
    <recommendedName>
        <fullName evidence="4">beta-carotene 3-hydroxylase</fullName>
        <ecNumber evidence="4">1.14.15.24</ecNumber>
    </recommendedName>
</protein>
<keyword evidence="6" id="KW-1133">Transmembrane helix</keyword>
<evidence type="ECO:0000313" key="8">
    <source>
        <dbReference type="EMBL" id="WZN59813.1"/>
    </source>
</evidence>
<dbReference type="PANTHER" id="PTHR31899">
    <property type="entry name" value="BETA-CAROTENE 3-HYDROXYLASE 1, CHLOROPLASTIC"/>
    <property type="match status" value="1"/>
</dbReference>
<dbReference type="GO" id="GO:0009507">
    <property type="term" value="C:chloroplast"/>
    <property type="evidence" value="ECO:0007669"/>
    <property type="project" value="TreeGrafter"/>
</dbReference>
<dbReference type="GO" id="GO:0010291">
    <property type="term" value="F:beta-carotene 3-hydroxylase activity"/>
    <property type="evidence" value="ECO:0007669"/>
    <property type="project" value="UniProtKB-EC"/>
</dbReference>
<evidence type="ECO:0000313" key="9">
    <source>
        <dbReference type="Proteomes" id="UP001472866"/>
    </source>
</evidence>
<comment type="similarity">
    <text evidence="1">Belongs to the sterol desaturase family.</text>
</comment>
<evidence type="ECO:0000256" key="5">
    <source>
        <dbReference type="SAM" id="MobiDB-lite"/>
    </source>
</evidence>
<evidence type="ECO:0000256" key="2">
    <source>
        <dbReference type="ARBA" id="ARBA00022746"/>
    </source>
</evidence>
<organism evidence="8 9">
    <name type="scientific">Chloropicon roscoffensis</name>
    <dbReference type="NCBI Taxonomy" id="1461544"/>
    <lineage>
        <taxon>Eukaryota</taxon>
        <taxon>Viridiplantae</taxon>
        <taxon>Chlorophyta</taxon>
        <taxon>Chloropicophyceae</taxon>
        <taxon>Chloropicales</taxon>
        <taxon>Chloropicaceae</taxon>
        <taxon>Chloropicon</taxon>
    </lineage>
</organism>
<accession>A0AAX4P0U5</accession>
<feature type="transmembrane region" description="Helical" evidence="6">
    <location>
        <begin position="177"/>
        <end position="196"/>
    </location>
</feature>
<dbReference type="GO" id="GO:0016119">
    <property type="term" value="P:carotene metabolic process"/>
    <property type="evidence" value="ECO:0007669"/>
    <property type="project" value="TreeGrafter"/>
</dbReference>
<dbReference type="InterPro" id="IPR006694">
    <property type="entry name" value="Fatty_acid_hydroxylase"/>
</dbReference>
<dbReference type="EC" id="1.14.15.24" evidence="4"/>
<feature type="compositionally biased region" description="Polar residues" evidence="5">
    <location>
        <begin position="105"/>
        <end position="114"/>
    </location>
</feature>
<evidence type="ECO:0000256" key="1">
    <source>
        <dbReference type="ARBA" id="ARBA00009324"/>
    </source>
</evidence>
<dbReference type="GO" id="GO:0016123">
    <property type="term" value="P:xanthophyll biosynthetic process"/>
    <property type="evidence" value="ECO:0007669"/>
    <property type="project" value="TreeGrafter"/>
</dbReference>
<keyword evidence="9" id="KW-1185">Reference proteome</keyword>
<dbReference type="Proteomes" id="UP001472866">
    <property type="component" value="Chromosome 02"/>
</dbReference>
<evidence type="ECO:0000256" key="4">
    <source>
        <dbReference type="ARBA" id="ARBA00026097"/>
    </source>
</evidence>
<keyword evidence="2" id="KW-0125">Carotenoid biosynthesis</keyword>
<keyword evidence="6" id="KW-0812">Transmembrane</keyword>
<feature type="region of interest" description="Disordered" evidence="5">
    <location>
        <begin position="1"/>
        <end position="25"/>
    </location>
</feature>
<feature type="domain" description="Fatty acid hydroxylase" evidence="7">
    <location>
        <begin position="187"/>
        <end position="317"/>
    </location>
</feature>
<evidence type="ECO:0000259" key="7">
    <source>
        <dbReference type="Pfam" id="PF04116"/>
    </source>
</evidence>
<keyword evidence="6" id="KW-0472">Membrane</keyword>
<dbReference type="EMBL" id="CP151502">
    <property type="protein sequence ID" value="WZN59813.1"/>
    <property type="molecule type" value="Genomic_DNA"/>
</dbReference>
<dbReference type="Pfam" id="PF04116">
    <property type="entry name" value="FA_hydroxylase"/>
    <property type="match status" value="1"/>
</dbReference>
<dbReference type="PANTHER" id="PTHR31899:SF9">
    <property type="entry name" value="BETA-CAROTENE 3-HYDROXYLASE 1, CHLOROPLASTIC"/>
    <property type="match status" value="1"/>
</dbReference>
<dbReference type="GO" id="GO:0005506">
    <property type="term" value="F:iron ion binding"/>
    <property type="evidence" value="ECO:0007669"/>
    <property type="project" value="InterPro"/>
</dbReference>
<name>A0AAX4P0U5_9CHLO</name>
<feature type="transmembrane region" description="Helical" evidence="6">
    <location>
        <begin position="139"/>
        <end position="165"/>
    </location>
</feature>
<sequence length="353" mass="38662">MATRATRAGPVTMSSRAAAGTRIAREARGLTARGLGGRTLSVRPTLANRRVTRRLAQAKVDEKASASESGRVPESPGSLAGAGIGSGSVESESAERLKSRVYKLQPTSRAGQSRLSKEKRRQRKDPKQRKLEKEKERRTYRFMAVSSSLLMVGLASGATFVRFFITDMGDGGLSLVDFYGTLFCTLGAVVGMEFYARYAHRILWHENEMGWSLHESHHLPRTGPFEANDIYAVANAVPALSLCIYGFLHPGLVAAMCWGTGLGITLYGWMYMFVHDGLVHKRFPVGPLGELPSLKRIAVAHTIHHSEKFGGVPYGLFLAEDELKQMEGGVQELDLLVERATAKEKAEREALDG</sequence>